<protein>
    <submittedName>
        <fullName evidence="1">Uncharacterized protein</fullName>
    </submittedName>
</protein>
<dbReference type="Proteomes" id="UP000324222">
    <property type="component" value="Unassembled WGS sequence"/>
</dbReference>
<dbReference type="EMBL" id="VSRR010000357">
    <property type="protein sequence ID" value="MPC14520.1"/>
    <property type="molecule type" value="Genomic_DNA"/>
</dbReference>
<reference evidence="1 2" key="1">
    <citation type="submission" date="2019-05" db="EMBL/GenBank/DDBJ databases">
        <title>Another draft genome of Portunus trituberculatus and its Hox gene families provides insights of decapod evolution.</title>
        <authorList>
            <person name="Jeong J.-H."/>
            <person name="Song I."/>
            <person name="Kim S."/>
            <person name="Choi T."/>
            <person name="Kim D."/>
            <person name="Ryu S."/>
            <person name="Kim W."/>
        </authorList>
    </citation>
    <scope>NUCLEOTIDE SEQUENCE [LARGE SCALE GENOMIC DNA]</scope>
    <source>
        <tissue evidence="1">Muscle</tissue>
    </source>
</reference>
<evidence type="ECO:0000313" key="2">
    <source>
        <dbReference type="Proteomes" id="UP000324222"/>
    </source>
</evidence>
<organism evidence="1 2">
    <name type="scientific">Portunus trituberculatus</name>
    <name type="common">Swimming crab</name>
    <name type="synonym">Neptunus trituberculatus</name>
    <dbReference type="NCBI Taxonomy" id="210409"/>
    <lineage>
        <taxon>Eukaryota</taxon>
        <taxon>Metazoa</taxon>
        <taxon>Ecdysozoa</taxon>
        <taxon>Arthropoda</taxon>
        <taxon>Crustacea</taxon>
        <taxon>Multicrustacea</taxon>
        <taxon>Malacostraca</taxon>
        <taxon>Eumalacostraca</taxon>
        <taxon>Eucarida</taxon>
        <taxon>Decapoda</taxon>
        <taxon>Pleocyemata</taxon>
        <taxon>Brachyura</taxon>
        <taxon>Eubrachyura</taxon>
        <taxon>Portunoidea</taxon>
        <taxon>Portunidae</taxon>
        <taxon>Portuninae</taxon>
        <taxon>Portunus</taxon>
    </lineage>
</organism>
<proteinExistence type="predicted"/>
<comment type="caution">
    <text evidence="1">The sequence shown here is derived from an EMBL/GenBank/DDBJ whole genome shotgun (WGS) entry which is preliminary data.</text>
</comment>
<evidence type="ECO:0000313" key="1">
    <source>
        <dbReference type="EMBL" id="MPC14520.1"/>
    </source>
</evidence>
<name>A0A5B7CYK6_PORTR</name>
<dbReference type="AlphaFoldDB" id="A0A5B7CYK6"/>
<gene>
    <name evidence="1" type="ORF">E2C01_007289</name>
</gene>
<sequence>MSIKWSNHTPKIKIKHFITMTYFHIHSTYYLVILYSFRNLCGGIRIVKTVAINLVTSIDLC</sequence>
<keyword evidence="2" id="KW-1185">Reference proteome</keyword>
<accession>A0A5B7CYK6</accession>